<evidence type="ECO:0000256" key="4">
    <source>
        <dbReference type="ARBA" id="ARBA00022898"/>
    </source>
</evidence>
<dbReference type="GO" id="GO:0030170">
    <property type="term" value="F:pyridoxal phosphate binding"/>
    <property type="evidence" value="ECO:0007669"/>
    <property type="project" value="InterPro"/>
</dbReference>
<dbReference type="CDD" id="cd00609">
    <property type="entry name" value="AAT_like"/>
    <property type="match status" value="1"/>
</dbReference>
<dbReference type="AlphaFoldDB" id="A0A1T5HTL4"/>
<reference evidence="6 7" key="1">
    <citation type="submission" date="2017-02" db="EMBL/GenBank/DDBJ databases">
        <authorList>
            <person name="Peterson S.W."/>
        </authorList>
    </citation>
    <scope>NUCLEOTIDE SEQUENCE [LARGE SCALE GENOMIC DNA]</scope>
    <source>
        <strain evidence="6 7">DSM 24412</strain>
    </source>
</reference>
<dbReference type="InterPro" id="IPR015424">
    <property type="entry name" value="PyrdxlP-dep_Trfase"/>
</dbReference>
<dbReference type="Gene3D" id="3.40.640.10">
    <property type="entry name" value="Type I PLP-dependent aspartate aminotransferase-like (Major domain)"/>
    <property type="match status" value="1"/>
</dbReference>
<dbReference type="InterPro" id="IPR004839">
    <property type="entry name" value="Aminotransferase_I/II_large"/>
</dbReference>
<dbReference type="STRING" id="889453.SAMN03080601_03293"/>
<dbReference type="InterPro" id="IPR015422">
    <property type="entry name" value="PyrdxlP-dep_Trfase_small"/>
</dbReference>
<protein>
    <submittedName>
        <fullName evidence="6">Methionine aminotransferase</fullName>
    </submittedName>
</protein>
<comment type="cofactor">
    <cofactor evidence="1">
        <name>pyridoxal 5'-phosphate</name>
        <dbReference type="ChEBI" id="CHEBI:597326"/>
    </cofactor>
</comment>
<name>A0A1T5HTL4_9BACT</name>
<evidence type="ECO:0000256" key="1">
    <source>
        <dbReference type="ARBA" id="ARBA00001933"/>
    </source>
</evidence>
<dbReference type="Gene3D" id="3.90.1150.10">
    <property type="entry name" value="Aspartate Aminotransferase, domain 1"/>
    <property type="match status" value="1"/>
</dbReference>
<dbReference type="GO" id="GO:0005737">
    <property type="term" value="C:cytoplasm"/>
    <property type="evidence" value="ECO:0007669"/>
    <property type="project" value="TreeGrafter"/>
</dbReference>
<gene>
    <name evidence="6" type="ORF">SAMN03080601_03293</name>
</gene>
<sequence>MIQPKFLSLDPEYVSQVSETALTSGAIDLAAGSSMENMPVELATYFKNLPEQDILRPFAPANGLMSLREAIARKTALLYGHGYCAGDEISITTGANQALFASMSAFLEEGDEVILFEPANENYLPIILLCGARPVYISLKEPDFHVDWEAVTRMVTAKTKMIIINSPHNPTGMVFNELDMLRLQKVINGTQIIVLSDERYEHIVFDGFSHQSVALYPQLVERSILVSSLSETCRASWPVGYCAAPAKMMKKVRQILQVLHSGHFAPFQMALAEIIENPDVYKQVGNYYQAKRDYFNGKIINNTRLIPIPSQGTYFQLFSYEMISEDRDREFIEKILHHTGVAAVPYSLFFHEKQKNPWIRFNFARPVDILDSAISRLSRL</sequence>
<dbReference type="EMBL" id="FUYV01000025">
    <property type="protein sequence ID" value="SKC24004.1"/>
    <property type="molecule type" value="Genomic_DNA"/>
</dbReference>
<dbReference type="InterPro" id="IPR051326">
    <property type="entry name" value="Kynurenine-oxoglutarate_AT"/>
</dbReference>
<dbReference type="GO" id="GO:0016212">
    <property type="term" value="F:kynurenine-oxoglutarate transaminase activity"/>
    <property type="evidence" value="ECO:0007669"/>
    <property type="project" value="TreeGrafter"/>
</dbReference>
<evidence type="ECO:0000313" key="7">
    <source>
        <dbReference type="Proteomes" id="UP000191055"/>
    </source>
</evidence>
<feature type="domain" description="Aminotransferase class I/classII large" evidence="5">
    <location>
        <begin position="51"/>
        <end position="376"/>
    </location>
</feature>
<dbReference type="InterPro" id="IPR015421">
    <property type="entry name" value="PyrdxlP-dep_Trfase_major"/>
</dbReference>
<dbReference type="PANTHER" id="PTHR43807">
    <property type="entry name" value="FI04487P"/>
    <property type="match status" value="1"/>
</dbReference>
<keyword evidence="4" id="KW-0663">Pyridoxal phosphate</keyword>
<keyword evidence="3 6" id="KW-0808">Transferase</keyword>
<evidence type="ECO:0000256" key="3">
    <source>
        <dbReference type="ARBA" id="ARBA00022679"/>
    </source>
</evidence>
<dbReference type="Proteomes" id="UP000191055">
    <property type="component" value="Unassembled WGS sequence"/>
</dbReference>
<dbReference type="Pfam" id="PF00155">
    <property type="entry name" value="Aminotran_1_2"/>
    <property type="match status" value="1"/>
</dbReference>
<organism evidence="6 7">
    <name type="scientific">Alkalitalea saponilacus</name>
    <dbReference type="NCBI Taxonomy" id="889453"/>
    <lineage>
        <taxon>Bacteria</taxon>
        <taxon>Pseudomonadati</taxon>
        <taxon>Bacteroidota</taxon>
        <taxon>Bacteroidia</taxon>
        <taxon>Marinilabiliales</taxon>
        <taxon>Marinilabiliaceae</taxon>
        <taxon>Alkalitalea</taxon>
    </lineage>
</organism>
<keyword evidence="2 6" id="KW-0032">Aminotransferase</keyword>
<dbReference type="OrthoDB" id="9802328at2"/>
<evidence type="ECO:0000256" key="2">
    <source>
        <dbReference type="ARBA" id="ARBA00022576"/>
    </source>
</evidence>
<dbReference type="SUPFAM" id="SSF53383">
    <property type="entry name" value="PLP-dependent transferases"/>
    <property type="match status" value="1"/>
</dbReference>
<keyword evidence="7" id="KW-1185">Reference proteome</keyword>
<proteinExistence type="predicted"/>
<evidence type="ECO:0000259" key="5">
    <source>
        <dbReference type="Pfam" id="PF00155"/>
    </source>
</evidence>
<dbReference type="RefSeq" id="WP_079558955.1">
    <property type="nucleotide sequence ID" value="NZ_CP021904.1"/>
</dbReference>
<evidence type="ECO:0000313" key="6">
    <source>
        <dbReference type="EMBL" id="SKC24004.1"/>
    </source>
</evidence>
<dbReference type="KEGG" id="asx:CDL62_08470"/>
<accession>A0A1T5HTL4</accession>
<dbReference type="PANTHER" id="PTHR43807:SF20">
    <property type="entry name" value="FI04487P"/>
    <property type="match status" value="1"/>
</dbReference>